<feature type="transmembrane region" description="Helical" evidence="1">
    <location>
        <begin position="6"/>
        <end position="32"/>
    </location>
</feature>
<keyword evidence="1" id="KW-0472">Membrane</keyword>
<evidence type="ECO:0000256" key="1">
    <source>
        <dbReference type="SAM" id="Phobius"/>
    </source>
</evidence>
<keyword evidence="3" id="KW-1185">Reference proteome</keyword>
<dbReference type="AlphaFoldDB" id="A0A813ELV1"/>
<dbReference type="Proteomes" id="UP000654075">
    <property type="component" value="Unassembled WGS sequence"/>
</dbReference>
<reference evidence="2" key="1">
    <citation type="submission" date="2021-02" db="EMBL/GenBank/DDBJ databases">
        <authorList>
            <person name="Dougan E. K."/>
            <person name="Rhodes N."/>
            <person name="Thang M."/>
            <person name="Chan C."/>
        </authorList>
    </citation>
    <scope>NUCLEOTIDE SEQUENCE</scope>
</reference>
<name>A0A813ELV1_POLGL</name>
<keyword evidence="1" id="KW-1133">Transmembrane helix</keyword>
<evidence type="ECO:0000313" key="3">
    <source>
        <dbReference type="Proteomes" id="UP000654075"/>
    </source>
</evidence>
<sequence>MELELCAYQFLGWCCFLLLFAVGFMPLLFLLCRCVVVEIVVFVILVLFVCLFAYLFVVCLLCLLLLVVGAGVSVVWSGRWFPTTRGRDSRLVWYDSTCVHMQTHNMKLCWAHFRGHSSCDAEAIISQEATTNERSPVDLLDTRRREREKITKTKKRYENDVMNRC</sequence>
<organism evidence="2 3">
    <name type="scientific">Polarella glacialis</name>
    <name type="common">Dinoflagellate</name>
    <dbReference type="NCBI Taxonomy" id="89957"/>
    <lineage>
        <taxon>Eukaryota</taxon>
        <taxon>Sar</taxon>
        <taxon>Alveolata</taxon>
        <taxon>Dinophyceae</taxon>
        <taxon>Suessiales</taxon>
        <taxon>Suessiaceae</taxon>
        <taxon>Polarella</taxon>
    </lineage>
</organism>
<feature type="transmembrane region" description="Helical" evidence="1">
    <location>
        <begin position="39"/>
        <end position="57"/>
    </location>
</feature>
<accession>A0A813ELV1</accession>
<protein>
    <submittedName>
        <fullName evidence="2">Uncharacterized protein</fullName>
    </submittedName>
</protein>
<dbReference type="EMBL" id="CAJNNV010013861">
    <property type="protein sequence ID" value="CAE8602113.1"/>
    <property type="molecule type" value="Genomic_DNA"/>
</dbReference>
<comment type="caution">
    <text evidence="2">The sequence shown here is derived from an EMBL/GenBank/DDBJ whole genome shotgun (WGS) entry which is preliminary data.</text>
</comment>
<gene>
    <name evidence="2" type="ORF">PGLA1383_LOCUS20372</name>
</gene>
<proteinExistence type="predicted"/>
<keyword evidence="1" id="KW-0812">Transmembrane</keyword>
<evidence type="ECO:0000313" key="2">
    <source>
        <dbReference type="EMBL" id="CAE8602113.1"/>
    </source>
</evidence>